<dbReference type="SUPFAM" id="SSF51197">
    <property type="entry name" value="Clavaminate synthase-like"/>
    <property type="match status" value="1"/>
</dbReference>
<dbReference type="EMBL" id="CP019343">
    <property type="protein sequence ID" value="ARN75966.1"/>
    <property type="molecule type" value="Genomic_DNA"/>
</dbReference>
<dbReference type="RefSeq" id="WP_085760166.1">
    <property type="nucleotide sequence ID" value="NZ_CP019343.1"/>
</dbReference>
<dbReference type="KEGG" id="osg:BST96_18820"/>
<evidence type="ECO:0000313" key="2">
    <source>
        <dbReference type="EMBL" id="ARN75966.1"/>
    </source>
</evidence>
<dbReference type="STRING" id="716816.BST96_18820"/>
<feature type="domain" description="Aspartyl/asparaginy/proline hydroxylase" evidence="1">
    <location>
        <begin position="59"/>
        <end position="178"/>
    </location>
</feature>
<reference evidence="2 3" key="1">
    <citation type="submission" date="2016-11" db="EMBL/GenBank/DDBJ databases">
        <title>Trade-off between light-utilization and light-protection in marine flavobacteria.</title>
        <authorList>
            <person name="Kumagai Y."/>
        </authorList>
    </citation>
    <scope>NUCLEOTIDE SEQUENCE [LARGE SCALE GENOMIC DNA]</scope>
    <source>
        <strain evidence="2 3">NBRC 107125</strain>
    </source>
</reference>
<evidence type="ECO:0000313" key="3">
    <source>
        <dbReference type="Proteomes" id="UP000193450"/>
    </source>
</evidence>
<dbReference type="Pfam" id="PF05118">
    <property type="entry name" value="Asp_Arg_Hydrox"/>
    <property type="match status" value="1"/>
</dbReference>
<accession>A0A1X9NEJ7</accession>
<dbReference type="AlphaFoldDB" id="A0A1X9NEJ7"/>
<organism evidence="2 3">
    <name type="scientific">Oceanicoccus sagamiensis</name>
    <dbReference type="NCBI Taxonomy" id="716816"/>
    <lineage>
        <taxon>Bacteria</taxon>
        <taxon>Pseudomonadati</taxon>
        <taxon>Pseudomonadota</taxon>
        <taxon>Gammaproteobacteria</taxon>
        <taxon>Cellvibrionales</taxon>
        <taxon>Spongiibacteraceae</taxon>
        <taxon>Oceanicoccus</taxon>
    </lineage>
</organism>
<protein>
    <recommendedName>
        <fullName evidence="1">Aspartyl/asparaginy/proline hydroxylase domain-containing protein</fullName>
    </recommendedName>
</protein>
<dbReference type="InterPro" id="IPR027443">
    <property type="entry name" value="IPNS-like_sf"/>
</dbReference>
<name>A0A1X9NEJ7_9GAMM</name>
<dbReference type="Gene3D" id="2.60.120.330">
    <property type="entry name" value="B-lactam Antibiotic, Isopenicillin N Synthase, Chain"/>
    <property type="match status" value="1"/>
</dbReference>
<evidence type="ECO:0000259" key="1">
    <source>
        <dbReference type="Pfam" id="PF05118"/>
    </source>
</evidence>
<dbReference type="InterPro" id="IPR007803">
    <property type="entry name" value="Asp/Arg/Pro-Hydrxlase"/>
</dbReference>
<keyword evidence="3" id="KW-1185">Reference proteome</keyword>
<dbReference type="Proteomes" id="UP000193450">
    <property type="component" value="Chromosome"/>
</dbReference>
<proteinExistence type="predicted"/>
<dbReference type="OrthoDB" id="1441538at2"/>
<sequence length="183" mass="20701">MDIEVPLKDLGPVDQTALSDAILALDEELWKSNTYRQQQYDVHTLTESIVLIFTDGSGWPNIEVSKEAGWDLLSEVAIPLMHDIIKQHYQPGGTIIRAMAAKLIPGGIIKPHRDAHPSFHAGHRIHIPITTNPRVRFMIDGRPYKFEVGHAYEINNQKQHSVMNKGKEGRITFIFDYIPPSQS</sequence>
<gene>
    <name evidence="2" type="ORF">BST96_18820</name>
</gene>